<evidence type="ECO:0000256" key="1">
    <source>
        <dbReference type="SAM" id="MobiDB-lite"/>
    </source>
</evidence>
<reference evidence="3" key="1">
    <citation type="journal article" date="2006" name="Science">
        <title>Phytophthora genome sequences uncover evolutionary origins and mechanisms of pathogenesis.</title>
        <authorList>
            <person name="Tyler B.M."/>
            <person name="Tripathy S."/>
            <person name="Zhang X."/>
            <person name="Dehal P."/>
            <person name="Jiang R.H."/>
            <person name="Aerts A."/>
            <person name="Arredondo F.D."/>
            <person name="Baxter L."/>
            <person name="Bensasson D."/>
            <person name="Beynon J.L."/>
            <person name="Chapman J."/>
            <person name="Damasceno C.M."/>
            <person name="Dorrance A.E."/>
            <person name="Dou D."/>
            <person name="Dickerman A.W."/>
            <person name="Dubchak I.L."/>
            <person name="Garbelotto M."/>
            <person name="Gijzen M."/>
            <person name="Gordon S.G."/>
            <person name="Govers F."/>
            <person name="Grunwald N.J."/>
            <person name="Huang W."/>
            <person name="Ivors K.L."/>
            <person name="Jones R.W."/>
            <person name="Kamoun S."/>
            <person name="Krampis K."/>
            <person name="Lamour K.H."/>
            <person name="Lee M.K."/>
            <person name="McDonald W.H."/>
            <person name="Medina M."/>
            <person name="Meijer H.J."/>
            <person name="Nordberg E.K."/>
            <person name="Maclean D.J."/>
            <person name="Ospina-Giraldo M.D."/>
            <person name="Morris P.F."/>
            <person name="Phuntumart V."/>
            <person name="Putnam N.H."/>
            <person name="Rash S."/>
            <person name="Rose J.K."/>
            <person name="Sakihama Y."/>
            <person name="Salamov A.A."/>
            <person name="Savidor A."/>
            <person name="Scheuring C.F."/>
            <person name="Smith B.M."/>
            <person name="Sobral B.W."/>
            <person name="Terry A."/>
            <person name="Torto-Alalibo T.A."/>
            <person name="Win J."/>
            <person name="Xu Z."/>
            <person name="Zhang H."/>
            <person name="Grigoriev I.V."/>
            <person name="Rokhsar D.S."/>
            <person name="Boore J.L."/>
        </authorList>
    </citation>
    <scope>NUCLEOTIDE SEQUENCE [LARGE SCALE GENOMIC DNA]</scope>
    <source>
        <strain evidence="3">Pr102</strain>
    </source>
</reference>
<dbReference type="eggNOG" id="ENOG502RGNX">
    <property type="taxonomic scope" value="Eukaryota"/>
</dbReference>
<dbReference type="InParanoid" id="H3GP86"/>
<dbReference type="VEuPathDB" id="FungiDB:KRP22_4475"/>
<name>H3GP86_PHYRM</name>
<evidence type="ECO:0000313" key="3">
    <source>
        <dbReference type="Proteomes" id="UP000005238"/>
    </source>
</evidence>
<dbReference type="AlphaFoldDB" id="H3GP86"/>
<reference evidence="2" key="2">
    <citation type="submission" date="2015-06" db="UniProtKB">
        <authorList>
            <consortium name="EnsemblProtists"/>
        </authorList>
    </citation>
    <scope>IDENTIFICATION</scope>
    <source>
        <strain evidence="2">Pr102</strain>
    </source>
</reference>
<dbReference type="HOGENOM" id="CLU_089139_0_0_1"/>
<sequence length="221" mass="24132">MRRGRELDDAVSAALAEVQARQESLSRGSVLPRAASPPAAAHGTSPPTLPKDKTQQRAALFQWLTRRVVRRSGLKDEDVGSLEFVPSASLATVRKLIEQFIALPPRREFAFAHPTTSARVESADEKHVAAAEFQFICIVLLPRRESTATSAVAAETEDLRLRPVTAQFQLQPTQQQTNARPRTVGTNANAKRAAEAATMTDVKVDIVPEKEQLAQSGFVEN</sequence>
<feature type="region of interest" description="Disordered" evidence="1">
    <location>
        <begin position="20"/>
        <end position="54"/>
    </location>
</feature>
<dbReference type="EnsemblProtists" id="Phyra78484">
    <property type="protein sequence ID" value="Phyra78484"/>
    <property type="gene ID" value="Phyra78484"/>
</dbReference>
<organism evidence="2 3">
    <name type="scientific">Phytophthora ramorum</name>
    <name type="common">Sudden oak death agent</name>
    <dbReference type="NCBI Taxonomy" id="164328"/>
    <lineage>
        <taxon>Eukaryota</taxon>
        <taxon>Sar</taxon>
        <taxon>Stramenopiles</taxon>
        <taxon>Oomycota</taxon>
        <taxon>Peronosporomycetes</taxon>
        <taxon>Peronosporales</taxon>
        <taxon>Peronosporaceae</taxon>
        <taxon>Phytophthora</taxon>
    </lineage>
</organism>
<evidence type="ECO:0000313" key="2">
    <source>
        <dbReference type="EnsemblProtists" id="Phyra78484"/>
    </source>
</evidence>
<keyword evidence="3" id="KW-1185">Reference proteome</keyword>
<dbReference type="VEuPathDB" id="FungiDB:KRP23_13761"/>
<accession>H3GP86</accession>
<dbReference type="OMA" id="WISDTRV"/>
<proteinExistence type="predicted"/>
<dbReference type="Proteomes" id="UP000005238">
    <property type="component" value="Unassembled WGS sequence"/>
</dbReference>
<protein>
    <submittedName>
        <fullName evidence="2">Uncharacterized protein</fullName>
    </submittedName>
</protein>
<dbReference type="EMBL" id="DS566029">
    <property type="status" value="NOT_ANNOTATED_CDS"/>
    <property type="molecule type" value="Genomic_DNA"/>
</dbReference>